<evidence type="ECO:0000313" key="8">
    <source>
        <dbReference type="Proteomes" id="UP001595455"/>
    </source>
</evidence>
<dbReference type="PROSITE" id="PS00041">
    <property type="entry name" value="HTH_ARAC_FAMILY_1"/>
    <property type="match status" value="1"/>
</dbReference>
<dbReference type="EMBL" id="JBHRSF010000170">
    <property type="protein sequence ID" value="MFC2998168.1"/>
    <property type="molecule type" value="Genomic_DNA"/>
</dbReference>
<evidence type="ECO:0000256" key="3">
    <source>
        <dbReference type="ARBA" id="ARBA00023163"/>
    </source>
</evidence>
<feature type="domain" description="HTH araC/xylS-type" evidence="4">
    <location>
        <begin position="215"/>
        <end position="313"/>
    </location>
</feature>
<dbReference type="PANTHER" id="PTHR43130:SF3">
    <property type="entry name" value="HTH-TYPE TRANSCRIPTIONAL REGULATOR RV1931C"/>
    <property type="match status" value="1"/>
</dbReference>
<evidence type="ECO:0000259" key="4">
    <source>
        <dbReference type="PROSITE" id="PS01124"/>
    </source>
</evidence>
<sequence>MTNKVAVLAFEGVSLFHLSIPSLIFDALDQYQSEPLYEVFYVAEKSGFVRTEQGIRIEVDQGLDAISTADIVIIPAWKNPQQHVSEELIVCLQQADQQGATLVGLCLGAFVLGEAGLLDERKSTTHWIARDLFQQRFPKTFFCSNVLYTTDENIITSAGTVAAIDCCLEIIRHRHGANAANHVARMLVTSPHRQGGQTQYIERPIPQLPCEGRLTEVLEWARENLSASISVDTLANMAKLSRRTFTRHFRNATGTTLVKWLNTERVTQAQQLLETTDLPIESVATHVGFRTALSLRQHFSEQLNISPSEYRKVFKKF</sequence>
<keyword evidence="8" id="KW-1185">Reference proteome</keyword>
<accession>A0A371YPS8</accession>
<dbReference type="GO" id="GO:0043565">
    <property type="term" value="F:sequence-specific DNA binding"/>
    <property type="evidence" value="ECO:0007669"/>
    <property type="project" value="InterPro"/>
</dbReference>
<dbReference type="SMART" id="SM00342">
    <property type="entry name" value="HTH_ARAC"/>
    <property type="match status" value="1"/>
</dbReference>
<comment type="caution">
    <text evidence="6">The sequence shown here is derived from an EMBL/GenBank/DDBJ whole genome shotgun (WGS) entry which is preliminary data.</text>
</comment>
<dbReference type="InterPro" id="IPR052158">
    <property type="entry name" value="INH-QAR"/>
</dbReference>
<reference evidence="8" key="3">
    <citation type="journal article" date="2019" name="Int. J. Syst. Evol. Microbiol.">
        <title>The Global Catalogue of Microorganisms (GCM) 10K type strain sequencing project: providing services to taxonomists for standard genome sequencing and annotation.</title>
        <authorList>
            <consortium name="The Broad Institute Genomics Platform"/>
            <consortium name="The Broad Institute Genome Sequencing Center for Infectious Disease"/>
            <person name="Wu L."/>
            <person name="Ma J."/>
        </authorList>
    </citation>
    <scope>NUCLEOTIDE SEQUENCE [LARGE SCALE GENOMIC DNA]</scope>
    <source>
        <strain evidence="8">KCTC 62575</strain>
    </source>
</reference>
<dbReference type="RefSeq" id="WP_107008469.1">
    <property type="nucleotide sequence ID" value="NZ_JBHRSF010000170.1"/>
</dbReference>
<keyword evidence="3" id="KW-0804">Transcription</keyword>
<dbReference type="InterPro" id="IPR002818">
    <property type="entry name" value="DJ-1/PfpI"/>
</dbReference>
<dbReference type="Proteomes" id="UP001595455">
    <property type="component" value="Unassembled WGS sequence"/>
</dbReference>
<dbReference type="InterPro" id="IPR018060">
    <property type="entry name" value="HTH_AraC"/>
</dbReference>
<dbReference type="PANTHER" id="PTHR43130">
    <property type="entry name" value="ARAC-FAMILY TRANSCRIPTIONAL REGULATOR"/>
    <property type="match status" value="1"/>
</dbReference>
<dbReference type="InterPro" id="IPR029062">
    <property type="entry name" value="Class_I_gatase-like"/>
</dbReference>
<dbReference type="CDD" id="cd03137">
    <property type="entry name" value="GATase1_AraC_1"/>
    <property type="match status" value="1"/>
</dbReference>
<dbReference type="SUPFAM" id="SSF52317">
    <property type="entry name" value="Class I glutamine amidotransferase-like"/>
    <property type="match status" value="1"/>
</dbReference>
<dbReference type="InterPro" id="IPR018062">
    <property type="entry name" value="HTH_AraC-typ_CS"/>
</dbReference>
<keyword evidence="2" id="KW-0238">DNA-binding</keyword>
<dbReference type="Gene3D" id="3.40.50.880">
    <property type="match status" value="1"/>
</dbReference>
<evidence type="ECO:0000313" key="5">
    <source>
        <dbReference type="EMBL" id="MFC2998168.1"/>
    </source>
</evidence>
<reference evidence="6 7" key="2">
    <citation type="submission" date="2018-08" db="EMBL/GenBank/DDBJ databases">
        <title>The draft genome of Acinetobacter sichuanensis strain WCHAc060041.</title>
        <authorList>
            <person name="Qin J."/>
            <person name="Feng Y."/>
            <person name="Zong Z."/>
        </authorList>
    </citation>
    <scope>NUCLEOTIDE SEQUENCE [LARGE SCALE GENOMIC DNA]</scope>
    <source>
        <strain evidence="6 7">WCHAc060041</strain>
    </source>
</reference>
<dbReference type="AlphaFoldDB" id="A0A371YPS8"/>
<evidence type="ECO:0000256" key="2">
    <source>
        <dbReference type="ARBA" id="ARBA00023125"/>
    </source>
</evidence>
<dbReference type="InterPro" id="IPR009057">
    <property type="entry name" value="Homeodomain-like_sf"/>
</dbReference>
<dbReference type="Pfam" id="PF12833">
    <property type="entry name" value="HTH_18"/>
    <property type="match status" value="1"/>
</dbReference>
<dbReference type="GO" id="GO:0003700">
    <property type="term" value="F:DNA-binding transcription factor activity"/>
    <property type="evidence" value="ECO:0007669"/>
    <property type="project" value="InterPro"/>
</dbReference>
<evidence type="ECO:0000313" key="7">
    <source>
        <dbReference type="Proteomes" id="UP000240957"/>
    </source>
</evidence>
<dbReference type="Gene3D" id="1.10.10.60">
    <property type="entry name" value="Homeodomain-like"/>
    <property type="match status" value="1"/>
</dbReference>
<organism evidence="6 7">
    <name type="scientific">Acinetobacter sichuanensis</name>
    <dbReference type="NCBI Taxonomy" id="2136183"/>
    <lineage>
        <taxon>Bacteria</taxon>
        <taxon>Pseudomonadati</taxon>
        <taxon>Pseudomonadota</taxon>
        <taxon>Gammaproteobacteria</taxon>
        <taxon>Moraxellales</taxon>
        <taxon>Moraxellaceae</taxon>
        <taxon>Acinetobacter</taxon>
    </lineage>
</organism>
<reference evidence="5" key="4">
    <citation type="submission" date="2024-09" db="EMBL/GenBank/DDBJ databases">
        <authorList>
            <person name="Sun Q."/>
            <person name="Mori K."/>
        </authorList>
    </citation>
    <scope>NUCLEOTIDE SEQUENCE</scope>
    <source>
        <strain evidence="5">KCTC 62575</strain>
    </source>
</reference>
<dbReference type="Proteomes" id="UP000240957">
    <property type="component" value="Unassembled WGS sequence"/>
</dbReference>
<evidence type="ECO:0000313" key="6">
    <source>
        <dbReference type="EMBL" id="RFC83442.1"/>
    </source>
</evidence>
<dbReference type="OrthoDB" id="9803764at2"/>
<dbReference type="PROSITE" id="PS01124">
    <property type="entry name" value="HTH_ARAC_FAMILY_2"/>
    <property type="match status" value="1"/>
</dbReference>
<proteinExistence type="predicted"/>
<evidence type="ECO:0000256" key="1">
    <source>
        <dbReference type="ARBA" id="ARBA00023015"/>
    </source>
</evidence>
<name>A0A371YPS8_9GAMM</name>
<gene>
    <name evidence="5" type="ORF">ACFODO_23540</name>
    <name evidence="6" type="ORF">C9E89_011370</name>
</gene>
<dbReference type="EMBL" id="PYIX02000017">
    <property type="protein sequence ID" value="RFC83442.1"/>
    <property type="molecule type" value="Genomic_DNA"/>
</dbReference>
<dbReference type="Pfam" id="PF01965">
    <property type="entry name" value="DJ-1_PfpI"/>
    <property type="match status" value="1"/>
</dbReference>
<protein>
    <submittedName>
        <fullName evidence="5">GlxA family transcriptional regulator</fullName>
    </submittedName>
    <submittedName>
        <fullName evidence="6">Helix-turn-helix domain-containing protein</fullName>
    </submittedName>
</protein>
<reference evidence="5" key="1">
    <citation type="journal article" date="2014" name="Int. J. Syst. Evol. Microbiol.">
        <title>Complete genome of a new Firmicutes species belonging to the dominant human colonic microbiota ('Ruminococcus bicirculans') reveals two chromosomes and a selective capacity to utilize plant glucans.</title>
        <authorList>
            <consortium name="NISC Comparative Sequencing Program"/>
            <person name="Wegmann U."/>
            <person name="Louis P."/>
            <person name="Goesmann A."/>
            <person name="Henrissat B."/>
            <person name="Duncan S.H."/>
            <person name="Flint H.J."/>
        </authorList>
    </citation>
    <scope>NUCLEOTIDE SEQUENCE</scope>
    <source>
        <strain evidence="5">KCTC 62575</strain>
    </source>
</reference>
<keyword evidence="1" id="KW-0805">Transcription regulation</keyword>
<dbReference type="SUPFAM" id="SSF46689">
    <property type="entry name" value="Homeodomain-like"/>
    <property type="match status" value="2"/>
</dbReference>